<dbReference type="EMBL" id="CAWUPB010001160">
    <property type="protein sequence ID" value="CAK7343804.1"/>
    <property type="molecule type" value="Genomic_DNA"/>
</dbReference>
<sequence length="275" mass="30858">MGDSSGRIDVEKLVPFSDDLIAVLKDKRDSNSLIQCLEQSKSLNSSCDAEFSDSKALIEDYEKKIEECKKKTEKATSEVVSDAEMEVLHKELEAELEKELVNNEINGLKRQRISFEVKKQNLKKDEKDELRAHLKLIDCRHLCAPSQLGISNLVTCVLWLLSMYASLTNIIPDLDDHSGISGRPILFGNHGRLLVLNIEHLGDDKSAIDVGHLQLAWLILLGSNAYREDPVSLLFYSLSVEAIFSRREEKKTDPLIRSPCCLSTTGIHPPGEFLV</sequence>
<evidence type="ECO:0000313" key="3">
    <source>
        <dbReference type="Proteomes" id="UP001314170"/>
    </source>
</evidence>
<accession>A0AAV1S0I4</accession>
<dbReference type="PANTHER" id="PTHR35730:SF2">
    <property type="entry name" value="KINETOCHORE PROTEIN SPC24 HOMOLOG-RELATED"/>
    <property type="match status" value="1"/>
</dbReference>
<proteinExistence type="predicted"/>
<keyword evidence="1" id="KW-0175">Coiled coil</keyword>
<protein>
    <recommendedName>
        <fullName evidence="4">FRIGIDA-like protein</fullName>
    </recommendedName>
</protein>
<dbReference type="AlphaFoldDB" id="A0AAV1S0I4"/>
<dbReference type="Proteomes" id="UP001314170">
    <property type="component" value="Unassembled WGS sequence"/>
</dbReference>
<comment type="caution">
    <text evidence="2">The sequence shown here is derived from an EMBL/GenBank/DDBJ whole genome shotgun (WGS) entry which is preliminary data.</text>
</comment>
<organism evidence="2 3">
    <name type="scientific">Dovyalis caffra</name>
    <dbReference type="NCBI Taxonomy" id="77055"/>
    <lineage>
        <taxon>Eukaryota</taxon>
        <taxon>Viridiplantae</taxon>
        <taxon>Streptophyta</taxon>
        <taxon>Embryophyta</taxon>
        <taxon>Tracheophyta</taxon>
        <taxon>Spermatophyta</taxon>
        <taxon>Magnoliopsida</taxon>
        <taxon>eudicotyledons</taxon>
        <taxon>Gunneridae</taxon>
        <taxon>Pentapetalae</taxon>
        <taxon>rosids</taxon>
        <taxon>fabids</taxon>
        <taxon>Malpighiales</taxon>
        <taxon>Salicaceae</taxon>
        <taxon>Flacourtieae</taxon>
        <taxon>Dovyalis</taxon>
    </lineage>
</organism>
<evidence type="ECO:0000256" key="1">
    <source>
        <dbReference type="SAM" id="Coils"/>
    </source>
</evidence>
<gene>
    <name evidence="2" type="ORF">DCAF_LOCUS17499</name>
</gene>
<keyword evidence="3" id="KW-1185">Reference proteome</keyword>
<evidence type="ECO:0008006" key="4">
    <source>
        <dbReference type="Google" id="ProtNLM"/>
    </source>
</evidence>
<feature type="coiled-coil region" evidence="1">
    <location>
        <begin position="51"/>
        <end position="125"/>
    </location>
</feature>
<name>A0AAV1S0I4_9ROSI</name>
<evidence type="ECO:0000313" key="2">
    <source>
        <dbReference type="EMBL" id="CAK7343804.1"/>
    </source>
</evidence>
<dbReference type="GO" id="GO:0051983">
    <property type="term" value="P:regulation of chromosome segregation"/>
    <property type="evidence" value="ECO:0007669"/>
    <property type="project" value="InterPro"/>
</dbReference>
<dbReference type="InterPro" id="IPR044951">
    <property type="entry name" value="SPC24-like"/>
</dbReference>
<reference evidence="2 3" key="1">
    <citation type="submission" date="2024-01" db="EMBL/GenBank/DDBJ databases">
        <authorList>
            <person name="Waweru B."/>
        </authorList>
    </citation>
    <scope>NUCLEOTIDE SEQUENCE [LARGE SCALE GENOMIC DNA]</scope>
</reference>
<dbReference type="PANTHER" id="PTHR35730">
    <property type="entry name" value="KINETOCHORE PROTEIN SPC24 HOMOLOG-RELATED"/>
    <property type="match status" value="1"/>
</dbReference>